<accession>A0A3P8BTW4</accession>
<accession>A0A183GHY2</accession>
<dbReference type="InterPro" id="IPR029033">
    <property type="entry name" value="His_PPase_superfam"/>
</dbReference>
<name>A0A183GHY2_HELPZ</name>
<evidence type="ECO:0000256" key="3">
    <source>
        <dbReference type="ARBA" id="ARBA00012646"/>
    </source>
</evidence>
<dbReference type="WBParaSite" id="HPBE_0002220401-mRNA-1">
    <property type="protein sequence ID" value="HPBE_0002220401-mRNA-1"/>
    <property type="gene ID" value="HPBE_0002220401"/>
</dbReference>
<evidence type="ECO:0000256" key="4">
    <source>
        <dbReference type="ARBA" id="ARBA00022729"/>
    </source>
</evidence>
<dbReference type="Pfam" id="PF00328">
    <property type="entry name" value="His_Phos_2"/>
    <property type="match status" value="1"/>
</dbReference>
<dbReference type="EC" id="3.1.3.2" evidence="3"/>
<evidence type="ECO:0000313" key="10">
    <source>
        <dbReference type="WBParaSite" id="HPBE_0002220401-mRNA-1"/>
    </source>
</evidence>
<evidence type="ECO:0000256" key="2">
    <source>
        <dbReference type="ARBA" id="ARBA00005375"/>
    </source>
</evidence>
<organism evidence="9 10">
    <name type="scientific">Heligmosomoides polygyrus</name>
    <name type="common">Parasitic roundworm</name>
    <dbReference type="NCBI Taxonomy" id="6339"/>
    <lineage>
        <taxon>Eukaryota</taxon>
        <taxon>Metazoa</taxon>
        <taxon>Ecdysozoa</taxon>
        <taxon>Nematoda</taxon>
        <taxon>Chromadorea</taxon>
        <taxon>Rhabditida</taxon>
        <taxon>Rhabditina</taxon>
        <taxon>Rhabditomorpha</taxon>
        <taxon>Strongyloidea</taxon>
        <taxon>Heligmosomidae</taxon>
        <taxon>Heligmosomoides</taxon>
    </lineage>
</organism>
<sequence length="87" mass="9840">MRQQYALGRVLRKRYMNDSSPLLDKRYHSKQVYIRSTDVNRTLISAYSNAAGMFAGGEAGKDYPSQAESVRRDALFSKEAQLGYVAD</sequence>
<reference evidence="8 9" key="1">
    <citation type="submission" date="2018-11" db="EMBL/GenBank/DDBJ databases">
        <authorList>
            <consortium name="Pathogen Informatics"/>
        </authorList>
    </citation>
    <scope>NUCLEOTIDE SEQUENCE [LARGE SCALE GENOMIC DNA]</scope>
</reference>
<dbReference type="AlphaFoldDB" id="A0A183GHY2"/>
<evidence type="ECO:0000313" key="9">
    <source>
        <dbReference type="Proteomes" id="UP000050761"/>
    </source>
</evidence>
<protein>
    <recommendedName>
        <fullName evidence="3">acid phosphatase</fullName>
        <ecNumber evidence="3">3.1.3.2</ecNumber>
    </recommendedName>
</protein>
<evidence type="ECO:0000313" key="8">
    <source>
        <dbReference type="EMBL" id="VDP31017.1"/>
    </source>
</evidence>
<gene>
    <name evidence="8" type="ORF">HPBE_LOCUS22203</name>
</gene>
<comment type="catalytic activity">
    <reaction evidence="1">
        <text>a phosphate monoester + H2O = an alcohol + phosphate</text>
        <dbReference type="Rhea" id="RHEA:15017"/>
        <dbReference type="ChEBI" id="CHEBI:15377"/>
        <dbReference type="ChEBI" id="CHEBI:30879"/>
        <dbReference type="ChEBI" id="CHEBI:43474"/>
        <dbReference type="ChEBI" id="CHEBI:67140"/>
        <dbReference type="EC" id="3.1.3.2"/>
    </reaction>
</comment>
<reference evidence="10" key="2">
    <citation type="submission" date="2019-09" db="UniProtKB">
        <authorList>
            <consortium name="WormBaseParasite"/>
        </authorList>
    </citation>
    <scope>IDENTIFICATION</scope>
</reference>
<dbReference type="Proteomes" id="UP000050761">
    <property type="component" value="Unassembled WGS sequence"/>
</dbReference>
<keyword evidence="4" id="KW-0732">Signal</keyword>
<dbReference type="CDD" id="cd07061">
    <property type="entry name" value="HP_HAP_like"/>
    <property type="match status" value="1"/>
</dbReference>
<evidence type="ECO:0000256" key="1">
    <source>
        <dbReference type="ARBA" id="ARBA00000032"/>
    </source>
</evidence>
<dbReference type="PANTHER" id="PTHR11567">
    <property type="entry name" value="ACID PHOSPHATASE-RELATED"/>
    <property type="match status" value="1"/>
</dbReference>
<dbReference type="InterPro" id="IPR050645">
    <property type="entry name" value="Histidine_acid_phosphatase"/>
</dbReference>
<dbReference type="PANTHER" id="PTHR11567:SF211">
    <property type="entry name" value="PROSTATIC ACID PHOSPHATASE"/>
    <property type="match status" value="1"/>
</dbReference>
<dbReference type="InterPro" id="IPR000560">
    <property type="entry name" value="His_Pase_clade-2"/>
</dbReference>
<evidence type="ECO:0000256" key="5">
    <source>
        <dbReference type="ARBA" id="ARBA00022801"/>
    </source>
</evidence>
<evidence type="ECO:0000256" key="7">
    <source>
        <dbReference type="ARBA" id="ARBA00023180"/>
    </source>
</evidence>
<keyword evidence="7" id="KW-0325">Glycoprotein</keyword>
<proteinExistence type="inferred from homology"/>
<keyword evidence="6" id="KW-1015">Disulfide bond</keyword>
<keyword evidence="9" id="KW-1185">Reference proteome</keyword>
<dbReference type="GO" id="GO:0003993">
    <property type="term" value="F:acid phosphatase activity"/>
    <property type="evidence" value="ECO:0007669"/>
    <property type="project" value="UniProtKB-EC"/>
</dbReference>
<comment type="similarity">
    <text evidence="2">Belongs to the histidine acid phosphatase family.</text>
</comment>
<dbReference type="EMBL" id="UZAH01033752">
    <property type="protein sequence ID" value="VDP31017.1"/>
    <property type="molecule type" value="Genomic_DNA"/>
</dbReference>
<dbReference type="SUPFAM" id="SSF53254">
    <property type="entry name" value="Phosphoglycerate mutase-like"/>
    <property type="match status" value="1"/>
</dbReference>
<evidence type="ECO:0000256" key="6">
    <source>
        <dbReference type="ARBA" id="ARBA00023157"/>
    </source>
</evidence>
<dbReference type="OrthoDB" id="5821688at2759"/>
<keyword evidence="5" id="KW-0378">Hydrolase</keyword>
<dbReference type="Gene3D" id="3.40.50.1240">
    <property type="entry name" value="Phosphoglycerate mutase-like"/>
    <property type="match status" value="1"/>
</dbReference>